<evidence type="ECO:0000256" key="1">
    <source>
        <dbReference type="ARBA" id="ARBA00004141"/>
    </source>
</evidence>
<comment type="subcellular location">
    <subcellularLocation>
        <location evidence="1">Membrane</location>
        <topology evidence="1">Multi-pass membrane protein</topology>
    </subcellularLocation>
</comment>
<dbReference type="GO" id="GO:0016020">
    <property type="term" value="C:membrane"/>
    <property type="evidence" value="ECO:0007669"/>
    <property type="project" value="UniProtKB-SubCell"/>
</dbReference>
<keyword evidence="10" id="KW-0675">Receptor</keyword>
<dbReference type="InterPro" id="IPR001425">
    <property type="entry name" value="Arc/bac/fun_rhodopsins"/>
</dbReference>
<proteinExistence type="inferred from homology"/>
<evidence type="ECO:0000256" key="4">
    <source>
        <dbReference type="ARBA" id="ARBA00022606"/>
    </source>
</evidence>
<dbReference type="PANTHER" id="PTHR28286">
    <property type="match status" value="1"/>
</dbReference>
<feature type="transmembrane region" description="Helical" evidence="11">
    <location>
        <begin position="167"/>
        <end position="186"/>
    </location>
</feature>
<evidence type="ECO:0000256" key="5">
    <source>
        <dbReference type="ARBA" id="ARBA00022692"/>
    </source>
</evidence>
<dbReference type="PANTHER" id="PTHR28286:SF2">
    <property type="entry name" value="BACTERIORHODOPSIN _OPSIN, NOPA (EUROFUNG)"/>
    <property type="match status" value="1"/>
</dbReference>
<evidence type="ECO:0000256" key="7">
    <source>
        <dbReference type="ARBA" id="ARBA00022989"/>
    </source>
</evidence>
<evidence type="ECO:0000256" key="9">
    <source>
        <dbReference type="ARBA" id="ARBA00023136"/>
    </source>
</evidence>
<dbReference type="OrthoDB" id="10261467at2759"/>
<keyword evidence="7 11" id="KW-1133">Transmembrane helix</keyword>
<evidence type="ECO:0000256" key="10">
    <source>
        <dbReference type="ARBA" id="ARBA00023170"/>
    </source>
</evidence>
<evidence type="ECO:0000313" key="13">
    <source>
        <dbReference type="Proteomes" id="UP000654075"/>
    </source>
</evidence>
<dbReference type="CDD" id="cd15242">
    <property type="entry name" value="7tm_Proteorhodopsin"/>
    <property type="match status" value="1"/>
</dbReference>
<name>A0A813FZY3_POLGL</name>
<feature type="transmembrane region" description="Helical" evidence="11">
    <location>
        <begin position="198"/>
        <end position="219"/>
    </location>
</feature>
<dbReference type="GO" id="GO:0009881">
    <property type="term" value="F:photoreceptor activity"/>
    <property type="evidence" value="ECO:0007669"/>
    <property type="project" value="UniProtKB-KW"/>
</dbReference>
<comment type="caution">
    <text evidence="12">The sequence shown here is derived from an EMBL/GenBank/DDBJ whole genome shotgun (WGS) entry which is preliminary data.</text>
</comment>
<organism evidence="12 13">
    <name type="scientific">Polarella glacialis</name>
    <name type="common">Dinoflagellate</name>
    <dbReference type="NCBI Taxonomy" id="89957"/>
    <lineage>
        <taxon>Eukaryota</taxon>
        <taxon>Sar</taxon>
        <taxon>Alveolata</taxon>
        <taxon>Dinophyceae</taxon>
        <taxon>Suessiales</taxon>
        <taxon>Suessiaceae</taxon>
        <taxon>Polarella</taxon>
    </lineage>
</organism>
<dbReference type="SMART" id="SM01021">
    <property type="entry name" value="Bac_rhodopsin"/>
    <property type="match status" value="1"/>
</dbReference>
<keyword evidence="8" id="KW-0157">Chromophore</keyword>
<dbReference type="SUPFAM" id="SSF81321">
    <property type="entry name" value="Family A G protein-coupled receptor-like"/>
    <property type="match status" value="1"/>
</dbReference>
<dbReference type="PRINTS" id="PR00251">
    <property type="entry name" value="BACTRLOPSIN"/>
</dbReference>
<keyword evidence="5 11" id="KW-0812">Transmembrane</keyword>
<keyword evidence="4" id="KW-0716">Sensory transduction</keyword>
<dbReference type="Proteomes" id="UP000654075">
    <property type="component" value="Unassembled WGS sequence"/>
</dbReference>
<evidence type="ECO:0000256" key="3">
    <source>
        <dbReference type="ARBA" id="ARBA00022543"/>
    </source>
</evidence>
<evidence type="ECO:0000256" key="8">
    <source>
        <dbReference type="ARBA" id="ARBA00022991"/>
    </source>
</evidence>
<evidence type="ECO:0000256" key="6">
    <source>
        <dbReference type="ARBA" id="ARBA00022925"/>
    </source>
</evidence>
<gene>
    <name evidence="12" type="ORF">PGLA1383_LOCUS33674</name>
</gene>
<sequence length="247" mass="28035">MSQRPRQPSLCERPHRARNHRLHELVRCKYSCSSAFPRPNPDAMAPLPDSFSYAEWNATYNRLSFGIAAMGSATIFFWLQPPNVTKNYRTALTITGIVTLIATYHYIRIFNSWSEAFTVSSKDGGDYTVQLTGSPFNDGYRYVDWLLTVPLLLIELILVMKLPQAEIVSLSTKLGLASTLMVALGYPGEIQEDLSVRWFWWRLSMIPFCYVVFTLTVGLTEATSKQPSSCCRMMRPMGPTITRRGRA</sequence>
<accession>A0A813FZY3</accession>
<keyword evidence="13" id="KW-1185">Reference proteome</keyword>
<dbReference type="GO" id="GO:0007602">
    <property type="term" value="P:phototransduction"/>
    <property type="evidence" value="ECO:0007669"/>
    <property type="project" value="UniProtKB-KW"/>
</dbReference>
<dbReference type="AlphaFoldDB" id="A0A813FZY3"/>
<protein>
    <submittedName>
        <fullName evidence="12">Uncharacterized protein</fullName>
    </submittedName>
</protein>
<feature type="transmembrane region" description="Helical" evidence="11">
    <location>
        <begin position="60"/>
        <end position="79"/>
    </location>
</feature>
<dbReference type="Gene3D" id="1.20.1070.10">
    <property type="entry name" value="Rhodopsin 7-helix transmembrane proteins"/>
    <property type="match status" value="1"/>
</dbReference>
<dbReference type="Pfam" id="PF01036">
    <property type="entry name" value="Bac_rhodopsin"/>
    <property type="match status" value="1"/>
</dbReference>
<evidence type="ECO:0000313" key="12">
    <source>
        <dbReference type="EMBL" id="CAE8615968.1"/>
    </source>
</evidence>
<dbReference type="InterPro" id="IPR018229">
    <property type="entry name" value="Rhodopsin_retinal_BS"/>
</dbReference>
<dbReference type="EMBL" id="CAJNNV010025761">
    <property type="protein sequence ID" value="CAE8615968.1"/>
    <property type="molecule type" value="Genomic_DNA"/>
</dbReference>
<evidence type="ECO:0000256" key="2">
    <source>
        <dbReference type="ARBA" id="ARBA00008130"/>
    </source>
</evidence>
<evidence type="ECO:0000256" key="11">
    <source>
        <dbReference type="SAM" id="Phobius"/>
    </source>
</evidence>
<dbReference type="GO" id="GO:0005216">
    <property type="term" value="F:monoatomic ion channel activity"/>
    <property type="evidence" value="ECO:0007669"/>
    <property type="project" value="InterPro"/>
</dbReference>
<keyword evidence="3" id="KW-0600">Photoreceptor protein</keyword>
<dbReference type="PROSITE" id="PS00950">
    <property type="entry name" value="BACTERIAL_OPSIN_1"/>
    <property type="match status" value="1"/>
</dbReference>
<keyword evidence="9 11" id="KW-0472">Membrane</keyword>
<feature type="transmembrane region" description="Helical" evidence="11">
    <location>
        <begin position="142"/>
        <end position="160"/>
    </location>
</feature>
<comment type="similarity">
    <text evidence="2">Belongs to the archaeal/bacterial/fungal opsin family.</text>
</comment>
<keyword evidence="6" id="KW-0681">Retinal protein</keyword>
<feature type="transmembrane region" description="Helical" evidence="11">
    <location>
        <begin position="91"/>
        <end position="107"/>
    </location>
</feature>
<reference evidence="12" key="1">
    <citation type="submission" date="2021-02" db="EMBL/GenBank/DDBJ databases">
        <authorList>
            <person name="Dougan E. K."/>
            <person name="Rhodes N."/>
            <person name="Thang M."/>
            <person name="Chan C."/>
        </authorList>
    </citation>
    <scope>NUCLEOTIDE SEQUENCE</scope>
</reference>